<dbReference type="Gene3D" id="3.40.33.10">
    <property type="entry name" value="CAP"/>
    <property type="match status" value="3"/>
</dbReference>
<dbReference type="PANTHER" id="PTHR10334">
    <property type="entry name" value="CYSTEINE-RICH SECRETORY PROTEIN-RELATED"/>
    <property type="match status" value="1"/>
</dbReference>
<evidence type="ECO:0000313" key="2">
    <source>
        <dbReference type="EMBL" id="CAJ0602190.1"/>
    </source>
</evidence>
<keyword evidence="3" id="KW-1185">Reference proteome</keyword>
<dbReference type="InterPro" id="IPR001283">
    <property type="entry name" value="CRISP-related"/>
</dbReference>
<accession>A0AA36H1S0</accession>
<dbReference type="CDD" id="cd05380">
    <property type="entry name" value="CAP_euk"/>
    <property type="match status" value="2"/>
</dbReference>
<dbReference type="AlphaFoldDB" id="A0AA36H1S0"/>
<dbReference type="EMBL" id="CATQJL010000305">
    <property type="protein sequence ID" value="CAJ0602190.1"/>
    <property type="molecule type" value="Genomic_DNA"/>
</dbReference>
<organism evidence="2 3">
    <name type="scientific">Cylicocyclus nassatus</name>
    <name type="common">Nematode worm</name>
    <dbReference type="NCBI Taxonomy" id="53992"/>
    <lineage>
        <taxon>Eukaryota</taxon>
        <taxon>Metazoa</taxon>
        <taxon>Ecdysozoa</taxon>
        <taxon>Nematoda</taxon>
        <taxon>Chromadorea</taxon>
        <taxon>Rhabditida</taxon>
        <taxon>Rhabditina</taxon>
        <taxon>Rhabditomorpha</taxon>
        <taxon>Strongyloidea</taxon>
        <taxon>Strongylidae</taxon>
        <taxon>Cylicocyclus</taxon>
    </lineage>
</organism>
<comment type="caution">
    <text evidence="2">The sequence shown here is derived from an EMBL/GenBank/DDBJ whole genome shotgun (WGS) entry which is preliminary data.</text>
</comment>
<dbReference type="SMART" id="SM00198">
    <property type="entry name" value="SCP"/>
    <property type="match status" value="2"/>
</dbReference>
<dbReference type="InterPro" id="IPR035940">
    <property type="entry name" value="CAP_sf"/>
</dbReference>
<dbReference type="Pfam" id="PF00188">
    <property type="entry name" value="CAP"/>
    <property type="match status" value="3"/>
</dbReference>
<protein>
    <recommendedName>
        <fullName evidence="1">SCP domain-containing protein</fullName>
    </recommendedName>
</protein>
<feature type="domain" description="SCP" evidence="1">
    <location>
        <begin position="399"/>
        <end position="540"/>
    </location>
</feature>
<evidence type="ECO:0000313" key="3">
    <source>
        <dbReference type="Proteomes" id="UP001176961"/>
    </source>
</evidence>
<gene>
    <name evidence="2" type="ORF">CYNAS_LOCUS14173</name>
</gene>
<proteinExistence type="predicted"/>
<name>A0AA36H1S0_CYLNA</name>
<evidence type="ECO:0000259" key="1">
    <source>
        <dbReference type="SMART" id="SM00198"/>
    </source>
</evidence>
<reference evidence="2" key="1">
    <citation type="submission" date="2023-07" db="EMBL/GenBank/DDBJ databases">
        <authorList>
            <consortium name="CYATHOMIX"/>
        </authorList>
    </citation>
    <scope>NUCLEOTIDE SEQUENCE</scope>
    <source>
        <strain evidence="2">N/A</strain>
    </source>
</reference>
<dbReference type="SUPFAM" id="SSF55797">
    <property type="entry name" value="PR-1-like"/>
    <property type="match status" value="3"/>
</dbReference>
<dbReference type="Proteomes" id="UP001176961">
    <property type="component" value="Unassembled WGS sequence"/>
</dbReference>
<dbReference type="InterPro" id="IPR014044">
    <property type="entry name" value="CAP_dom"/>
</dbReference>
<feature type="domain" description="SCP" evidence="1">
    <location>
        <begin position="78"/>
        <end position="229"/>
    </location>
</feature>
<sequence>MQDFGALLATLSAEKRTYTRTYKRTKRVAGQGITGIPSPLKVVRYIMLSYSAATQNYPGILPTGENTKCPKNVGMKDNLRTKFLDMHNYRRGLLAQGQVQKNTGNLLPTGANILKMEYDCTLEKKAIEEVRNCPTSKKGYGKNFITVSINGLTWLEGVNQVVTSWWKVVRQYPGPGMEVTFRQNHVNQPIESFTQMGWATSKKLGCAIAKCSNHYTAICNYDPRGNYVEQVIYQKGSPCKACPTQCDGQGGVIEASDTAAVITSLTNTRTELTKGTLMDKAGKNLPAADASKMQTITWDCGLETTAIAALPDVSPCTLTAVAGKAVLYAQGPNGLEDTMNGWLKSAQVTSAYKQGTTNYEDNNDKSWEIFANLMQAGITKIGCAVCNGGTGTYDVYCITDQTGILAQGQVHKNTGNLLPTGANILKMEYDCTLEKKAIEEVRNCPTSKKGYGKNFITVSIDGLSWLEGVNKVVTSWWKVVRHYPGPGMEVTFRQNHVNQPIESFTQMAWATSRKLGCAIAKCSNHYTAICNYDPRGNYVEQLIYQKGTPCKACPSGWKCESTSKLCMP</sequence>